<dbReference type="PANTHER" id="PTHR35789">
    <property type="entry name" value="SPORE GERMINATION PROTEIN B3"/>
    <property type="match status" value="1"/>
</dbReference>
<dbReference type="PANTHER" id="PTHR35789:SF1">
    <property type="entry name" value="SPORE GERMINATION PROTEIN B3"/>
    <property type="match status" value="1"/>
</dbReference>
<comment type="similarity">
    <text evidence="2">Belongs to the GerABKC lipoprotein family.</text>
</comment>
<reference evidence="11 12" key="1">
    <citation type="submission" date="2011-02" db="EMBL/GenBank/DDBJ databases">
        <authorList>
            <person name="Nelson K.E."/>
            <person name="Sutton G."/>
            <person name="Torralba M."/>
            <person name="Durkin S."/>
            <person name="Harkins D."/>
            <person name="Montgomery R."/>
            <person name="Ziemer C."/>
            <person name="Klaassens E."/>
            <person name="Ocuiv P."/>
            <person name="Morrison M."/>
        </authorList>
    </citation>
    <scope>NUCLEOTIDE SEQUENCE [LARGE SCALE GENOMIC DNA]</scope>
    <source>
        <strain evidence="11 12">8</strain>
    </source>
</reference>
<evidence type="ECO:0000256" key="4">
    <source>
        <dbReference type="ARBA" id="ARBA00022729"/>
    </source>
</evidence>
<dbReference type="PROSITE" id="PS51257">
    <property type="entry name" value="PROKAR_LIPOPROTEIN"/>
    <property type="match status" value="1"/>
</dbReference>
<feature type="region of interest" description="Disordered" evidence="8">
    <location>
        <begin position="198"/>
        <end position="222"/>
    </location>
</feature>
<dbReference type="EMBL" id="ADKM02000118">
    <property type="protein sequence ID" value="EGC01957.1"/>
    <property type="molecule type" value="Genomic_DNA"/>
</dbReference>
<dbReference type="Gene3D" id="3.30.300.210">
    <property type="entry name" value="Nutrient germinant receptor protein C, domain 3"/>
    <property type="match status" value="1"/>
</dbReference>
<protein>
    <submittedName>
        <fullName evidence="11">Germination protein, Ger(X)C family</fullName>
    </submittedName>
</protein>
<evidence type="ECO:0000259" key="10">
    <source>
        <dbReference type="Pfam" id="PF25198"/>
    </source>
</evidence>
<name>E9SFH4_RUMAL</name>
<dbReference type="InterPro" id="IPR046953">
    <property type="entry name" value="Spore_GerAC-like_C"/>
</dbReference>
<dbReference type="RefSeq" id="WP_002851851.1">
    <property type="nucleotide sequence ID" value="NZ_ADKM02000118.1"/>
</dbReference>
<feature type="domain" description="Spore germination protein N-terminal" evidence="10">
    <location>
        <begin position="28"/>
        <end position="194"/>
    </location>
</feature>
<dbReference type="InterPro" id="IPR057336">
    <property type="entry name" value="GerAC_N"/>
</dbReference>
<dbReference type="GO" id="GO:0016020">
    <property type="term" value="C:membrane"/>
    <property type="evidence" value="ECO:0007669"/>
    <property type="project" value="UniProtKB-SubCell"/>
</dbReference>
<keyword evidence="4" id="KW-0732">Signal</keyword>
<evidence type="ECO:0000256" key="1">
    <source>
        <dbReference type="ARBA" id="ARBA00004635"/>
    </source>
</evidence>
<evidence type="ECO:0000256" key="8">
    <source>
        <dbReference type="SAM" id="MobiDB-lite"/>
    </source>
</evidence>
<keyword evidence="12" id="KW-1185">Reference proteome</keyword>
<evidence type="ECO:0000256" key="5">
    <source>
        <dbReference type="ARBA" id="ARBA00023136"/>
    </source>
</evidence>
<dbReference type="Pfam" id="PF25198">
    <property type="entry name" value="Spore_GerAC_N"/>
    <property type="match status" value="1"/>
</dbReference>
<dbReference type="InterPro" id="IPR038501">
    <property type="entry name" value="Spore_GerAC_C_sf"/>
</dbReference>
<evidence type="ECO:0000256" key="2">
    <source>
        <dbReference type="ARBA" id="ARBA00007886"/>
    </source>
</evidence>
<evidence type="ECO:0000259" key="9">
    <source>
        <dbReference type="Pfam" id="PF05504"/>
    </source>
</evidence>
<accession>E9SFH4</accession>
<keyword evidence="6" id="KW-0564">Palmitate</keyword>
<evidence type="ECO:0000313" key="12">
    <source>
        <dbReference type="Proteomes" id="UP000004259"/>
    </source>
</evidence>
<feature type="domain" description="Spore germination GerAC-like C-terminal" evidence="9">
    <location>
        <begin position="233"/>
        <end position="372"/>
    </location>
</feature>
<dbReference type="InterPro" id="IPR008844">
    <property type="entry name" value="Spore_GerAC-like"/>
</dbReference>
<dbReference type="GO" id="GO:0009847">
    <property type="term" value="P:spore germination"/>
    <property type="evidence" value="ECO:0007669"/>
    <property type="project" value="InterPro"/>
</dbReference>
<feature type="compositionally biased region" description="Basic and acidic residues" evidence="8">
    <location>
        <begin position="198"/>
        <end position="210"/>
    </location>
</feature>
<evidence type="ECO:0000256" key="6">
    <source>
        <dbReference type="ARBA" id="ARBA00023139"/>
    </source>
</evidence>
<evidence type="ECO:0000256" key="7">
    <source>
        <dbReference type="ARBA" id="ARBA00023288"/>
    </source>
</evidence>
<proteinExistence type="inferred from homology"/>
<dbReference type="Proteomes" id="UP000004259">
    <property type="component" value="Unassembled WGS sequence"/>
</dbReference>
<dbReference type="Pfam" id="PF05504">
    <property type="entry name" value="Spore_GerAC"/>
    <property type="match status" value="1"/>
</dbReference>
<keyword evidence="5" id="KW-0472">Membrane</keyword>
<sequence length="374" mass="40096">MQSGKHILLIPTAVLACIMCSSFGRSISIDRRGLVHAIGIDTAEHGYKVTMQIFQPTGGGADTAVDSTKPNITVAVSEGRTVGEAISAARSSTGKELFFGHLQLICIGRDVSLADPYALFAFALGDKNISPAAELCMAENTASELMEIRLSEEEISSEALSGVLKLSGEYTETVSCDLITLLTSDGHAAMPMLTALSEEKQNSSKQKEDSGDSGTEVSRSIKLKGTAVTESSDVLDRQQATAAAMLCGKADKACVVSKIGNFSVTSSLEDISAHRTIDLNNGRLLLTNRITLTARPDRQLDSRESDALAQAISARFRNECDRLQTEMLSRGEDIFGISQLIKHKFPELWLKNADNTDTLLAAVSVHTDVLVKVD</sequence>
<keyword evidence="3" id="KW-0309">Germination</keyword>
<dbReference type="AlphaFoldDB" id="E9SFH4"/>
<dbReference type="STRING" id="246199.CUS_5239"/>
<comment type="subcellular location">
    <subcellularLocation>
        <location evidence="1">Membrane</location>
        <topology evidence="1">Lipid-anchor</topology>
    </subcellularLocation>
</comment>
<evidence type="ECO:0000313" key="11">
    <source>
        <dbReference type="EMBL" id="EGC01957.1"/>
    </source>
</evidence>
<gene>
    <name evidence="11" type="ORF">CUS_5239</name>
</gene>
<evidence type="ECO:0000256" key="3">
    <source>
        <dbReference type="ARBA" id="ARBA00022544"/>
    </source>
</evidence>
<organism evidence="11 12">
    <name type="scientific">Ruminococcus albus 8</name>
    <dbReference type="NCBI Taxonomy" id="246199"/>
    <lineage>
        <taxon>Bacteria</taxon>
        <taxon>Bacillati</taxon>
        <taxon>Bacillota</taxon>
        <taxon>Clostridia</taxon>
        <taxon>Eubacteriales</taxon>
        <taxon>Oscillospiraceae</taxon>
        <taxon>Ruminococcus</taxon>
    </lineage>
</organism>
<keyword evidence="7" id="KW-0449">Lipoprotein</keyword>
<comment type="caution">
    <text evidence="11">The sequence shown here is derived from an EMBL/GenBank/DDBJ whole genome shotgun (WGS) entry which is preliminary data.</text>
</comment>